<proteinExistence type="predicted"/>
<dbReference type="STRING" id="10029.G3HTJ5"/>
<organism evidence="2 3">
    <name type="scientific">Cricetulus griseus</name>
    <name type="common">Chinese hamster</name>
    <name type="synonym">Cricetulus barabensis griseus</name>
    <dbReference type="NCBI Taxonomy" id="10029"/>
    <lineage>
        <taxon>Eukaryota</taxon>
        <taxon>Metazoa</taxon>
        <taxon>Chordata</taxon>
        <taxon>Craniata</taxon>
        <taxon>Vertebrata</taxon>
        <taxon>Euteleostomi</taxon>
        <taxon>Mammalia</taxon>
        <taxon>Eutheria</taxon>
        <taxon>Euarchontoglires</taxon>
        <taxon>Glires</taxon>
        <taxon>Rodentia</taxon>
        <taxon>Myomorpha</taxon>
        <taxon>Muroidea</taxon>
        <taxon>Cricetidae</taxon>
        <taxon>Cricetinae</taxon>
        <taxon>Cricetulus</taxon>
    </lineage>
</organism>
<evidence type="ECO:0000313" key="2">
    <source>
        <dbReference type="EMBL" id="EGW12048.1"/>
    </source>
</evidence>
<evidence type="ECO:0000313" key="3">
    <source>
        <dbReference type="Proteomes" id="UP000001075"/>
    </source>
</evidence>
<name>G3HTJ5_CRIGR</name>
<evidence type="ECO:0000256" key="1">
    <source>
        <dbReference type="SAM" id="MobiDB-lite"/>
    </source>
</evidence>
<sequence length="67" mass="7411">MVDQLIRQLVMKKNIFVVLGSKENQGNTPPGSEKACQQENLARDDSGIDSKDISDVQDSLQDLDFTS</sequence>
<feature type="region of interest" description="Disordered" evidence="1">
    <location>
        <begin position="21"/>
        <end position="67"/>
    </location>
</feature>
<feature type="compositionally biased region" description="Polar residues" evidence="1">
    <location>
        <begin position="56"/>
        <end position="67"/>
    </location>
</feature>
<feature type="compositionally biased region" description="Basic and acidic residues" evidence="1">
    <location>
        <begin position="41"/>
        <end position="54"/>
    </location>
</feature>
<dbReference type="AlphaFoldDB" id="G3HTJ5"/>
<reference evidence="3" key="1">
    <citation type="journal article" date="2011" name="Nat. Biotechnol.">
        <title>The genomic sequence of the Chinese hamster ovary (CHO)-K1 cell line.</title>
        <authorList>
            <person name="Xu X."/>
            <person name="Nagarajan H."/>
            <person name="Lewis N.E."/>
            <person name="Pan S."/>
            <person name="Cai Z."/>
            <person name="Liu X."/>
            <person name="Chen W."/>
            <person name="Xie M."/>
            <person name="Wang W."/>
            <person name="Hammond S."/>
            <person name="Andersen M.R."/>
            <person name="Neff N."/>
            <person name="Passarelli B."/>
            <person name="Koh W."/>
            <person name="Fan H.C."/>
            <person name="Wang J."/>
            <person name="Gui Y."/>
            <person name="Lee K.H."/>
            <person name="Betenbaugh M.J."/>
            <person name="Quake S.R."/>
            <person name="Famili I."/>
            <person name="Palsson B.O."/>
            <person name="Wang J."/>
        </authorList>
    </citation>
    <scope>NUCLEOTIDE SEQUENCE [LARGE SCALE GENOMIC DNA]</scope>
    <source>
        <strain evidence="3">CHO K1 cell line</strain>
    </source>
</reference>
<protein>
    <submittedName>
        <fullName evidence="2">Uncharacterized protein</fullName>
    </submittedName>
</protein>
<feature type="compositionally biased region" description="Polar residues" evidence="1">
    <location>
        <begin position="22"/>
        <end position="40"/>
    </location>
</feature>
<dbReference type="Proteomes" id="UP000001075">
    <property type="component" value="Unassembled WGS sequence"/>
</dbReference>
<dbReference type="InParanoid" id="G3HTJ5"/>
<accession>G3HTJ5</accession>
<gene>
    <name evidence="2" type="ORF">I79_014223</name>
</gene>
<dbReference type="EMBL" id="JH000701">
    <property type="protein sequence ID" value="EGW12048.1"/>
    <property type="molecule type" value="Genomic_DNA"/>
</dbReference>